<evidence type="ECO:0000256" key="9">
    <source>
        <dbReference type="ARBA" id="ARBA00023244"/>
    </source>
</evidence>
<evidence type="ECO:0000256" key="5">
    <source>
        <dbReference type="ARBA" id="ARBA00012053"/>
    </source>
</evidence>
<dbReference type="InterPro" id="IPR013785">
    <property type="entry name" value="Aldolase_TIM"/>
</dbReference>
<evidence type="ECO:0000256" key="7">
    <source>
        <dbReference type="ARBA" id="ARBA00023133"/>
    </source>
</evidence>
<evidence type="ECO:0000256" key="3">
    <source>
        <dbReference type="ARBA" id="ARBA00008055"/>
    </source>
</evidence>
<feature type="binding site" evidence="13">
    <location>
        <position position="204"/>
    </location>
    <ligand>
        <name>5-aminolevulinate</name>
        <dbReference type="ChEBI" id="CHEBI:356416"/>
        <label>1</label>
    </ligand>
</feature>
<feature type="active site" description="Schiff-base intermediate with substrate" evidence="12">
    <location>
        <position position="194"/>
    </location>
</feature>
<evidence type="ECO:0000256" key="17">
    <source>
        <dbReference type="RuleBase" id="RU004161"/>
    </source>
</evidence>
<evidence type="ECO:0000256" key="15">
    <source>
        <dbReference type="PIRSR" id="PIRSR001415-5"/>
    </source>
</evidence>
<comment type="pathway">
    <text evidence="2">Porphyrin-containing compound metabolism; protoporphyrin-IX biosynthesis; coproporphyrinogen-III from 5-aminolevulinate: step 1/4.</text>
</comment>
<evidence type="ECO:0000256" key="4">
    <source>
        <dbReference type="ARBA" id="ARBA00011823"/>
    </source>
</evidence>
<gene>
    <name evidence="18" type="ORF">IO98_15215</name>
</gene>
<keyword evidence="15" id="KW-0460">Magnesium</keyword>
<evidence type="ECO:0000256" key="2">
    <source>
        <dbReference type="ARBA" id="ARBA00004694"/>
    </source>
</evidence>
<dbReference type="AlphaFoldDB" id="A0A084JK42"/>
<sequence length="327" mass="36576">MDLLYRPRRLRTSDTLRKMVRETRVSKESLIYPLFVVDGKEIVEEIPSMEGQYRYSVDRLPQIMDQLINAGVVKVLLFGIPAHKDACGSQAYDEEGVVQRAIRFIREHYPMVYIVTDVCMCEYTSHGHCGILDGESVDNDKTLEYLNMIALSHVKAGAHMVAPSDMMDGRIGSMRQALDEAGFVNVPIMAYSAKYSSAFYGPFREAAGSAPAFGDRKSYQMDYHNRKEALKEVELDVAEGADIVMVKPALSYLDIIREVADRHDLPVAAYSVSGEYAMIKAASKAGFIEEEKIVCETAVSIYRAGADILITYYAIELARFMDEGKIG</sequence>
<dbReference type="SMART" id="SM01004">
    <property type="entry name" value="ALAD"/>
    <property type="match status" value="1"/>
</dbReference>
<dbReference type="GO" id="GO:0006782">
    <property type="term" value="P:protoporphyrinogen IX biosynthetic process"/>
    <property type="evidence" value="ECO:0007669"/>
    <property type="project" value="UniProtKB-UniPathway"/>
</dbReference>
<comment type="subunit">
    <text evidence="4 16">Homooctamer.</text>
</comment>
<evidence type="ECO:0000256" key="12">
    <source>
        <dbReference type="PIRSR" id="PIRSR001415-1"/>
    </source>
</evidence>
<comment type="function">
    <text evidence="10">Catalyzes an early step in the biosynthesis of tetrapyrroles. Binds two molecules of 5-aminolevulinate per subunit, each at a distinct site, and catalyzes their condensation to form porphobilinogen.</text>
</comment>
<feature type="binding site" evidence="13">
    <location>
        <position position="216"/>
    </location>
    <ligand>
        <name>5-aminolevulinate</name>
        <dbReference type="ChEBI" id="CHEBI:356416"/>
        <label>1</label>
    </ligand>
</feature>
<dbReference type="Gene3D" id="3.20.20.70">
    <property type="entry name" value="Aldolase class I"/>
    <property type="match status" value="1"/>
</dbReference>
<evidence type="ECO:0000256" key="11">
    <source>
        <dbReference type="ARBA" id="ARBA00047651"/>
    </source>
</evidence>
<evidence type="ECO:0000256" key="16">
    <source>
        <dbReference type="RuleBase" id="RU000515"/>
    </source>
</evidence>
<dbReference type="NCBIfam" id="NF006762">
    <property type="entry name" value="PRK09283.1"/>
    <property type="match status" value="1"/>
</dbReference>
<name>A0A084JK42_9FIRM</name>
<keyword evidence="7" id="KW-0350">Heme biosynthesis</keyword>
<dbReference type="OrthoDB" id="9805001at2"/>
<feature type="binding site" evidence="14">
    <location>
        <position position="121"/>
    </location>
    <ligand>
        <name>Zn(2+)</name>
        <dbReference type="ChEBI" id="CHEBI:29105"/>
        <note>catalytic</note>
    </ligand>
</feature>
<dbReference type="SUPFAM" id="SSF51569">
    <property type="entry name" value="Aldolase"/>
    <property type="match status" value="1"/>
</dbReference>
<keyword evidence="14" id="KW-0479">Metal-binding</keyword>
<evidence type="ECO:0000256" key="8">
    <source>
        <dbReference type="ARBA" id="ARBA00023239"/>
    </source>
</evidence>
<dbReference type="PANTHER" id="PTHR11458:SF0">
    <property type="entry name" value="DELTA-AMINOLEVULINIC ACID DEHYDRATASE"/>
    <property type="match status" value="1"/>
</dbReference>
<comment type="caution">
    <text evidence="18">The sequence shown here is derived from an EMBL/GenBank/DDBJ whole genome shotgun (WGS) entry which is preliminary data.</text>
</comment>
<organism evidence="18 19">
    <name type="scientific">Lacrimispora celerecrescens</name>
    <dbReference type="NCBI Taxonomy" id="29354"/>
    <lineage>
        <taxon>Bacteria</taxon>
        <taxon>Bacillati</taxon>
        <taxon>Bacillota</taxon>
        <taxon>Clostridia</taxon>
        <taxon>Lachnospirales</taxon>
        <taxon>Lachnospiraceae</taxon>
        <taxon>Lacrimispora</taxon>
    </lineage>
</organism>
<dbReference type="GO" id="GO:0005829">
    <property type="term" value="C:cytosol"/>
    <property type="evidence" value="ECO:0007669"/>
    <property type="project" value="TreeGrafter"/>
</dbReference>
<dbReference type="STRING" id="29354.IO98_15215"/>
<keyword evidence="19" id="KW-1185">Reference proteome</keyword>
<dbReference type="UniPathway" id="UPA00251">
    <property type="reaction ID" value="UER00318"/>
</dbReference>
<dbReference type="GO" id="GO:0004655">
    <property type="term" value="F:porphobilinogen synthase activity"/>
    <property type="evidence" value="ECO:0007669"/>
    <property type="project" value="UniProtKB-EC"/>
</dbReference>
<protein>
    <recommendedName>
        <fullName evidence="6 16">Delta-aminolevulinic acid dehydratase</fullName>
        <ecNumber evidence="5 16">4.2.1.24</ecNumber>
    </recommendedName>
</protein>
<feature type="binding site" evidence="14">
    <location>
        <position position="119"/>
    </location>
    <ligand>
        <name>Zn(2+)</name>
        <dbReference type="ChEBI" id="CHEBI:29105"/>
        <note>catalytic</note>
    </ligand>
</feature>
<dbReference type="PROSITE" id="PS00169">
    <property type="entry name" value="D_ALA_DEHYDRATASE"/>
    <property type="match status" value="1"/>
</dbReference>
<comment type="similarity">
    <text evidence="3 17">Belongs to the ALAD family.</text>
</comment>
<dbReference type="InterPro" id="IPR030656">
    <property type="entry name" value="ALAD_AS"/>
</dbReference>
<evidence type="ECO:0000256" key="1">
    <source>
        <dbReference type="ARBA" id="ARBA00001947"/>
    </source>
</evidence>
<feature type="active site" description="Schiff-base intermediate with substrate" evidence="12">
    <location>
        <position position="247"/>
    </location>
</feature>
<accession>A0A084JK42</accession>
<evidence type="ECO:0000256" key="13">
    <source>
        <dbReference type="PIRSR" id="PIRSR001415-2"/>
    </source>
</evidence>
<dbReference type="GO" id="GO:0008270">
    <property type="term" value="F:zinc ion binding"/>
    <property type="evidence" value="ECO:0007669"/>
    <property type="project" value="TreeGrafter"/>
</dbReference>
<evidence type="ECO:0000313" key="19">
    <source>
        <dbReference type="Proteomes" id="UP000028525"/>
    </source>
</evidence>
<comment type="cofactor">
    <cofactor evidence="1">
        <name>Zn(2+)</name>
        <dbReference type="ChEBI" id="CHEBI:29105"/>
    </cofactor>
</comment>
<dbReference type="PIRSF" id="PIRSF001415">
    <property type="entry name" value="Porphbilin_synth"/>
    <property type="match status" value="1"/>
</dbReference>
<proteinExistence type="inferred from homology"/>
<feature type="binding site" evidence="13">
    <location>
        <position position="312"/>
    </location>
    <ligand>
        <name>5-aminolevulinate</name>
        <dbReference type="ChEBI" id="CHEBI:356416"/>
        <label>2</label>
    </ligand>
</feature>
<feature type="binding site" evidence="15">
    <location>
        <position position="232"/>
    </location>
    <ligand>
        <name>Mg(2+)</name>
        <dbReference type="ChEBI" id="CHEBI:18420"/>
    </ligand>
</feature>
<dbReference type="RefSeq" id="WP_038282438.1">
    <property type="nucleotide sequence ID" value="NZ_JPME01000018.1"/>
</dbReference>
<dbReference type="Pfam" id="PF00490">
    <property type="entry name" value="ALAD"/>
    <property type="match status" value="1"/>
</dbReference>
<dbReference type="InterPro" id="IPR001731">
    <property type="entry name" value="ALAD"/>
</dbReference>
<evidence type="ECO:0000256" key="10">
    <source>
        <dbReference type="ARBA" id="ARBA00025628"/>
    </source>
</evidence>
<feature type="binding site" evidence="13">
    <location>
        <position position="273"/>
    </location>
    <ligand>
        <name>5-aminolevulinate</name>
        <dbReference type="ChEBI" id="CHEBI:356416"/>
        <label>2</label>
    </ligand>
</feature>
<dbReference type="FunFam" id="3.20.20.70:FF:000019">
    <property type="entry name" value="Delta-aminolevulinic acid dehydratase"/>
    <property type="match status" value="1"/>
</dbReference>
<feature type="binding site" evidence="14">
    <location>
        <position position="129"/>
    </location>
    <ligand>
        <name>Zn(2+)</name>
        <dbReference type="ChEBI" id="CHEBI:29105"/>
        <note>catalytic</note>
    </ligand>
</feature>
<dbReference type="CDD" id="cd00384">
    <property type="entry name" value="ALAD_PBGS"/>
    <property type="match status" value="1"/>
</dbReference>
<dbReference type="PRINTS" id="PR00144">
    <property type="entry name" value="DALDHYDRTASE"/>
</dbReference>
<keyword evidence="9 16" id="KW-0627">Porphyrin biosynthesis</keyword>
<keyword evidence="14" id="KW-0862">Zinc</keyword>
<keyword evidence="8 16" id="KW-0456">Lyase</keyword>
<reference evidence="18 19" key="1">
    <citation type="submission" date="2014-07" db="EMBL/GenBank/DDBJ databases">
        <title>Draft genome of Clostridium celerecrescens 152B isolated from sediments associated with methane hydrate from Krishna Godavari basin.</title>
        <authorList>
            <person name="Honkalas V.S."/>
            <person name="Dabir A.P."/>
            <person name="Arora P."/>
            <person name="Dhakephalkar P.K."/>
        </authorList>
    </citation>
    <scope>NUCLEOTIDE SEQUENCE [LARGE SCALE GENOMIC DNA]</scope>
    <source>
        <strain evidence="18 19">152B</strain>
    </source>
</reference>
<dbReference type="PANTHER" id="PTHR11458">
    <property type="entry name" value="DELTA-AMINOLEVULINIC ACID DEHYDRATASE"/>
    <property type="match status" value="1"/>
</dbReference>
<dbReference type="EC" id="4.2.1.24" evidence="5 16"/>
<evidence type="ECO:0000313" key="18">
    <source>
        <dbReference type="EMBL" id="KEZ89326.1"/>
    </source>
</evidence>
<dbReference type="Proteomes" id="UP000028525">
    <property type="component" value="Unassembled WGS sequence"/>
</dbReference>
<dbReference type="EMBL" id="JPME01000018">
    <property type="protein sequence ID" value="KEZ89326.1"/>
    <property type="molecule type" value="Genomic_DNA"/>
</dbReference>
<evidence type="ECO:0000256" key="14">
    <source>
        <dbReference type="PIRSR" id="PIRSR001415-3"/>
    </source>
</evidence>
<comment type="catalytic activity">
    <reaction evidence="11 16">
        <text>2 5-aminolevulinate = porphobilinogen + 2 H2O + H(+)</text>
        <dbReference type="Rhea" id="RHEA:24064"/>
        <dbReference type="ChEBI" id="CHEBI:15377"/>
        <dbReference type="ChEBI" id="CHEBI:15378"/>
        <dbReference type="ChEBI" id="CHEBI:58126"/>
        <dbReference type="ChEBI" id="CHEBI:356416"/>
        <dbReference type="EC" id="4.2.1.24"/>
    </reaction>
</comment>
<evidence type="ECO:0000256" key="6">
    <source>
        <dbReference type="ARBA" id="ARBA00020771"/>
    </source>
</evidence>